<dbReference type="RefSeq" id="WP_013634552.1">
    <property type="nucleotide sequence ID" value="NC_015177.1"/>
</dbReference>
<dbReference type="STRING" id="762903.Pedsa_3539"/>
<dbReference type="Proteomes" id="UP000000310">
    <property type="component" value="Chromosome"/>
</dbReference>
<dbReference type="EMBL" id="CP002545">
    <property type="protein sequence ID" value="ADY54069.1"/>
    <property type="molecule type" value="Genomic_DNA"/>
</dbReference>
<dbReference type="PANTHER" id="PTHR35807">
    <property type="entry name" value="TRANSCRIPTIONAL REGULATOR REDD-RELATED"/>
    <property type="match status" value="1"/>
</dbReference>
<name>F0SF01_PSESL</name>
<dbReference type="InterPro" id="IPR051677">
    <property type="entry name" value="AfsR-DnrI-RedD_regulator"/>
</dbReference>
<reference evidence="3" key="2">
    <citation type="submission" date="2011-02" db="EMBL/GenBank/DDBJ databases">
        <title>The complete genome of Pedobacter saltans DSM 12145.</title>
        <authorList>
            <consortium name="US DOE Joint Genome Institute (JGI-PGF)"/>
            <person name="Lucas S."/>
            <person name="Copeland A."/>
            <person name="Lapidus A."/>
            <person name="Bruce D."/>
            <person name="Goodwin L."/>
            <person name="Pitluck S."/>
            <person name="Kyrpides N."/>
            <person name="Mavromatis K."/>
            <person name="Pagani I."/>
            <person name="Ivanova N."/>
            <person name="Ovchinnikova G."/>
            <person name="Lu M."/>
            <person name="Detter J.C."/>
            <person name="Han C."/>
            <person name="Land M."/>
            <person name="Hauser L."/>
            <person name="Markowitz V."/>
            <person name="Cheng J.-F."/>
            <person name="Hugenholtz P."/>
            <person name="Woyke T."/>
            <person name="Wu D."/>
            <person name="Tindall B."/>
            <person name="Pomrenke H.G."/>
            <person name="Brambilla E."/>
            <person name="Klenk H.-P."/>
            <person name="Eisen J.A."/>
        </authorList>
    </citation>
    <scope>NUCLEOTIDE SEQUENCE [LARGE SCALE GENOMIC DNA]</scope>
    <source>
        <strain evidence="3">ATCC 51119 / DSM 12145 / JCM 21818 / LMG 10337 / NBRC 100064 / NCIMB 13643</strain>
    </source>
</reference>
<dbReference type="eggNOG" id="COG3947">
    <property type="taxonomic scope" value="Bacteria"/>
</dbReference>
<proteinExistence type="predicted"/>
<keyword evidence="1" id="KW-0812">Transmembrane</keyword>
<keyword evidence="1" id="KW-0472">Membrane</keyword>
<dbReference type="GO" id="GO:0003677">
    <property type="term" value="F:DNA binding"/>
    <property type="evidence" value="ECO:0007669"/>
    <property type="project" value="TreeGrafter"/>
</dbReference>
<dbReference type="Gene3D" id="2.120.10.80">
    <property type="entry name" value="Kelch-type beta propeller"/>
    <property type="match status" value="1"/>
</dbReference>
<reference evidence="2 3" key="1">
    <citation type="journal article" date="2011" name="Stand. Genomic Sci.">
        <title>Complete genome sequence of the gliding, heparinolytic Pedobacter saltans type strain (113).</title>
        <authorList>
            <person name="Liolios K."/>
            <person name="Sikorski J."/>
            <person name="Lu M."/>
            <person name="Nolan M."/>
            <person name="Lapidus A."/>
            <person name="Lucas S."/>
            <person name="Hammon N."/>
            <person name="Deshpande S."/>
            <person name="Cheng J.F."/>
            <person name="Tapia R."/>
            <person name="Han C."/>
            <person name="Goodwin L."/>
            <person name="Pitluck S."/>
            <person name="Huntemann M."/>
            <person name="Ivanova N."/>
            <person name="Pagani I."/>
            <person name="Mavromatis K."/>
            <person name="Ovchinikova G."/>
            <person name="Pati A."/>
            <person name="Chen A."/>
            <person name="Palaniappan K."/>
            <person name="Land M."/>
            <person name="Hauser L."/>
            <person name="Brambilla E.M."/>
            <person name="Kotsyurbenko O."/>
            <person name="Rohde M."/>
            <person name="Tindall B.J."/>
            <person name="Abt B."/>
            <person name="Goker M."/>
            <person name="Detter J.C."/>
            <person name="Woyke T."/>
            <person name="Bristow J."/>
            <person name="Eisen J.A."/>
            <person name="Markowitz V."/>
            <person name="Hugenholtz P."/>
            <person name="Klenk H.P."/>
            <person name="Kyrpides N.C."/>
        </authorList>
    </citation>
    <scope>NUCLEOTIDE SEQUENCE [LARGE SCALE GENOMIC DNA]</scope>
    <source>
        <strain evidence="3">ATCC 51119 / DSM 12145 / JCM 21818 / LMG 10337 / NBRC 100064 / NCIMB 13643</strain>
    </source>
</reference>
<evidence type="ECO:0000313" key="3">
    <source>
        <dbReference type="Proteomes" id="UP000000310"/>
    </source>
</evidence>
<dbReference type="HOGENOM" id="CLU_016800_0_0_10"/>
<dbReference type="KEGG" id="psn:Pedsa_3539"/>
<dbReference type="InterPro" id="IPR015915">
    <property type="entry name" value="Kelch-typ_b-propeller"/>
</dbReference>
<organism evidence="2 3">
    <name type="scientific">Pseudopedobacter saltans (strain ATCC 51119 / DSM 12145 / JCM 21818 / CCUG 39354 / LMG 10337 / NBRC 100064 / NCIMB 13643)</name>
    <name type="common">Pedobacter saltans</name>
    <dbReference type="NCBI Taxonomy" id="762903"/>
    <lineage>
        <taxon>Bacteria</taxon>
        <taxon>Pseudomonadati</taxon>
        <taxon>Bacteroidota</taxon>
        <taxon>Sphingobacteriia</taxon>
        <taxon>Sphingobacteriales</taxon>
        <taxon>Sphingobacteriaceae</taxon>
        <taxon>Pseudopedobacter</taxon>
    </lineage>
</organism>
<protein>
    <submittedName>
        <fullName evidence="2">Kelch repeat type 2-containing protein</fullName>
    </submittedName>
</protein>
<keyword evidence="3" id="KW-1185">Reference proteome</keyword>
<dbReference type="AlphaFoldDB" id="F0SF01"/>
<dbReference type="SUPFAM" id="SSF117281">
    <property type="entry name" value="Kelch motif"/>
    <property type="match status" value="1"/>
</dbReference>
<dbReference type="PANTHER" id="PTHR35807:SF1">
    <property type="entry name" value="TRANSCRIPTIONAL REGULATOR REDD"/>
    <property type="match status" value="1"/>
</dbReference>
<evidence type="ECO:0000313" key="2">
    <source>
        <dbReference type="EMBL" id="ADY54069.1"/>
    </source>
</evidence>
<dbReference type="GO" id="GO:0006355">
    <property type="term" value="P:regulation of DNA-templated transcription"/>
    <property type="evidence" value="ECO:0007669"/>
    <property type="project" value="TreeGrafter"/>
</dbReference>
<evidence type="ECO:0000256" key="1">
    <source>
        <dbReference type="SAM" id="Phobius"/>
    </source>
</evidence>
<accession>F0SF01</accession>
<gene>
    <name evidence="2" type="ordered locus">Pedsa_3539</name>
</gene>
<keyword evidence="1" id="KW-1133">Transmembrane helix</keyword>
<dbReference type="OrthoDB" id="1110630at2"/>
<feature type="transmembrane region" description="Helical" evidence="1">
    <location>
        <begin position="553"/>
        <end position="572"/>
    </location>
</feature>
<sequence length="858" mass="100120">MRPKYQILFVCSLLLLLPLSIIAQSYGLSFNSHDVVQDKRTGLDLSSNKGICLENSFMLQFDFAFAHKSPAHFGYIFRLIDQNNKNIDLIYDERFRENTHFKLIIGEEFSNIAFDIRVDELYKKWFKLQFFFNREKQQLIVTANGKQYIQPIKFKGSCYKLFFGANNLYKEFKVTDVPPMKVKNIEILDKNKRQLYDWKLNELEGTDVGESIEKADGKVINPIWIREQHHDWNLLKEFNTSGASSIAFNKEKEQLYLIGEDSLYTLDIAANALNSIPYLSGKHHLLSGNQSLFENGKLMNFYVDQKLVSTFDFSTAAWDKSYIYPANITNYWHPNKFYFPKDSSLYIIGGYGQYKYKKEVNRYSFNKKEWTVENTTGYFTPRYLAALGVVNSGAYIIGGYGSSSGEQILNPKNIYDMVFFDPQKKSFRKLFELDSNEEEFAFANSLIINEKENTYYALVFPNHKYNSSLQLIRGRLDGSEYTYLGNKIPYEFYDIHSFADLFYCENLEKFVAVTLYRDEKADKTKIKIYTLSSPVEPTILSSEPDLNSFNKSYYRIVLAVIFLIGLIAYLIWKRSRRVKDKIEETGHLSTEVVQDNHKHTEEIKNVEIERQHHTDTKGIHKNSVFLFGDFQLFDKDGNDITKLFTPLIKELFLIVLLYTLRWGRGISSEKLTEILWFDKTVESARNNRSVNIAKLKTILDKLDGCQISKETGYWKIKLSSDVDVDYKEYLQIVGSKKELTKTELNQLTAIVQKGSFLSNLESEWLDQFKSDISNDIIDTYLQYMTKIQINEDPEFIVSLANYIFYFDPVNEEAMTFKCKALAHLGKHSLAKSAFENFNKEYKQIYGEEFHKSFHEILE</sequence>